<proteinExistence type="predicted"/>
<dbReference type="InParanoid" id="T1FDR2"/>
<feature type="transmembrane region" description="Helical" evidence="5">
    <location>
        <begin position="240"/>
        <end position="262"/>
    </location>
</feature>
<dbReference type="HOGENOM" id="CLU_1009281_0_0_1"/>
<feature type="transmembrane region" description="Helical" evidence="5">
    <location>
        <begin position="210"/>
        <end position="234"/>
    </location>
</feature>
<organism evidence="7 8">
    <name type="scientific">Helobdella robusta</name>
    <name type="common">Californian leech</name>
    <dbReference type="NCBI Taxonomy" id="6412"/>
    <lineage>
        <taxon>Eukaryota</taxon>
        <taxon>Metazoa</taxon>
        <taxon>Spiralia</taxon>
        <taxon>Lophotrochozoa</taxon>
        <taxon>Annelida</taxon>
        <taxon>Clitellata</taxon>
        <taxon>Hirudinea</taxon>
        <taxon>Rhynchobdellida</taxon>
        <taxon>Glossiphoniidae</taxon>
        <taxon>Helobdella</taxon>
    </lineage>
</organism>
<dbReference type="PANTHER" id="PTHR21191">
    <property type="entry name" value="AQUAPORIN"/>
    <property type="match status" value="1"/>
</dbReference>
<dbReference type="InterPro" id="IPR051883">
    <property type="entry name" value="AQP11/12_channel"/>
</dbReference>
<feature type="transmembrane region" description="Helical" evidence="5">
    <location>
        <begin position="20"/>
        <end position="43"/>
    </location>
</feature>
<comment type="subcellular location">
    <subcellularLocation>
        <location evidence="1">Membrane</location>
        <topology evidence="1">Multi-pass membrane protein</topology>
    </subcellularLocation>
</comment>
<dbReference type="Proteomes" id="UP000015101">
    <property type="component" value="Unassembled WGS sequence"/>
</dbReference>
<feature type="transmembrane region" description="Helical" evidence="5">
    <location>
        <begin position="74"/>
        <end position="95"/>
    </location>
</feature>
<dbReference type="AlphaFoldDB" id="T1FDR2"/>
<dbReference type="GO" id="GO:0015267">
    <property type="term" value="F:channel activity"/>
    <property type="evidence" value="ECO:0000318"/>
    <property type="project" value="GO_Central"/>
</dbReference>
<sequence length="276" mass="31434">MIRLDKNGKMLTPFDSPIHVAVSIIVIFMILGLFMQSLAVTFLPVYYQVFILDLSTAFMLAGFAYQYATISVYYGFFYFLLFYIAEISLFPTISYGGVANPLDHLVLVMRKDYISLLRIVFQIIGTFISVTISKFAWNLDVPSFMINSISARKELETIDMHYMCRTPLKLAIIDGFLFEFFGAIVSLIIRKWKIREGEMEDHVNRASLLVFLKIHGAYSTNFIVNPLIIVSFYALCPHRLTWTIIIVYFLAPILGSLTAELLSLLPAPLANKSDID</sequence>
<dbReference type="InterPro" id="IPR023271">
    <property type="entry name" value="Aquaporin-like"/>
</dbReference>
<dbReference type="EMBL" id="AMQM01006558">
    <property type="status" value="NOT_ANNOTATED_CDS"/>
    <property type="molecule type" value="Genomic_DNA"/>
</dbReference>
<keyword evidence="4 5" id="KW-0472">Membrane</keyword>
<dbReference type="GO" id="GO:0005737">
    <property type="term" value="C:cytoplasm"/>
    <property type="evidence" value="ECO:0000318"/>
    <property type="project" value="GO_Central"/>
</dbReference>
<evidence type="ECO:0000313" key="8">
    <source>
        <dbReference type="Proteomes" id="UP000015101"/>
    </source>
</evidence>
<evidence type="ECO:0000256" key="4">
    <source>
        <dbReference type="ARBA" id="ARBA00023136"/>
    </source>
</evidence>
<evidence type="ECO:0000256" key="2">
    <source>
        <dbReference type="ARBA" id="ARBA00022692"/>
    </source>
</evidence>
<keyword evidence="3 5" id="KW-1133">Transmembrane helix</keyword>
<evidence type="ECO:0000313" key="6">
    <source>
        <dbReference type="EMBL" id="ESN95883.1"/>
    </source>
</evidence>
<keyword evidence="2 5" id="KW-0812">Transmembrane</keyword>
<keyword evidence="8" id="KW-1185">Reference proteome</keyword>
<feature type="transmembrane region" description="Helical" evidence="5">
    <location>
        <begin position="116"/>
        <end position="137"/>
    </location>
</feature>
<dbReference type="RefSeq" id="XP_009025930.1">
    <property type="nucleotide sequence ID" value="XM_009027682.1"/>
</dbReference>
<dbReference type="SUPFAM" id="SSF81338">
    <property type="entry name" value="Aquaporin-like"/>
    <property type="match status" value="1"/>
</dbReference>
<feature type="transmembrane region" description="Helical" evidence="5">
    <location>
        <begin position="170"/>
        <end position="189"/>
    </location>
</feature>
<evidence type="ECO:0000313" key="7">
    <source>
        <dbReference type="EnsemblMetazoa" id="HelroP178799"/>
    </source>
</evidence>
<reference evidence="7" key="3">
    <citation type="submission" date="2015-06" db="UniProtKB">
        <authorList>
            <consortium name="EnsemblMetazoa"/>
        </authorList>
    </citation>
    <scope>IDENTIFICATION</scope>
</reference>
<dbReference type="OMA" id="YHELECA"/>
<dbReference type="PANTHER" id="PTHR21191:SF16">
    <property type="entry name" value="AQUAPORIN"/>
    <property type="match status" value="1"/>
</dbReference>
<reference evidence="8" key="1">
    <citation type="submission" date="2012-12" db="EMBL/GenBank/DDBJ databases">
        <authorList>
            <person name="Hellsten U."/>
            <person name="Grimwood J."/>
            <person name="Chapman J.A."/>
            <person name="Shapiro H."/>
            <person name="Aerts A."/>
            <person name="Otillar R.P."/>
            <person name="Terry A.Y."/>
            <person name="Boore J.L."/>
            <person name="Simakov O."/>
            <person name="Marletaz F."/>
            <person name="Cho S.-J."/>
            <person name="Edsinger-Gonzales E."/>
            <person name="Havlak P."/>
            <person name="Kuo D.-H."/>
            <person name="Larsson T."/>
            <person name="Lv J."/>
            <person name="Arendt D."/>
            <person name="Savage R."/>
            <person name="Osoegawa K."/>
            <person name="de Jong P."/>
            <person name="Lindberg D.R."/>
            <person name="Seaver E.C."/>
            <person name="Weisblat D.A."/>
            <person name="Putnam N.H."/>
            <person name="Grigoriev I.V."/>
            <person name="Rokhsar D.S."/>
        </authorList>
    </citation>
    <scope>NUCLEOTIDE SEQUENCE</scope>
</reference>
<protein>
    <submittedName>
        <fullName evidence="6 7">Uncharacterized protein</fullName>
    </submittedName>
</protein>
<dbReference type="EMBL" id="KB097496">
    <property type="protein sequence ID" value="ESN95883.1"/>
    <property type="molecule type" value="Genomic_DNA"/>
</dbReference>
<dbReference type="CTD" id="20206961"/>
<dbReference type="EnsemblMetazoa" id="HelroT178799">
    <property type="protein sequence ID" value="HelroP178799"/>
    <property type="gene ID" value="HelroG178799"/>
</dbReference>
<dbReference type="GeneID" id="20206961"/>
<reference evidence="6 8" key="2">
    <citation type="journal article" date="2013" name="Nature">
        <title>Insights into bilaterian evolution from three spiralian genomes.</title>
        <authorList>
            <person name="Simakov O."/>
            <person name="Marletaz F."/>
            <person name="Cho S.J."/>
            <person name="Edsinger-Gonzales E."/>
            <person name="Havlak P."/>
            <person name="Hellsten U."/>
            <person name="Kuo D.H."/>
            <person name="Larsson T."/>
            <person name="Lv J."/>
            <person name="Arendt D."/>
            <person name="Savage R."/>
            <person name="Osoegawa K."/>
            <person name="de Jong P."/>
            <person name="Grimwood J."/>
            <person name="Chapman J.A."/>
            <person name="Shapiro H."/>
            <person name="Aerts A."/>
            <person name="Otillar R.P."/>
            <person name="Terry A.Y."/>
            <person name="Boore J.L."/>
            <person name="Grigoriev I.V."/>
            <person name="Lindberg D.R."/>
            <person name="Seaver E.C."/>
            <person name="Weisblat D.A."/>
            <person name="Putnam N.H."/>
            <person name="Rokhsar D.S."/>
        </authorList>
    </citation>
    <scope>NUCLEOTIDE SEQUENCE</scope>
</reference>
<evidence type="ECO:0000256" key="1">
    <source>
        <dbReference type="ARBA" id="ARBA00004141"/>
    </source>
</evidence>
<accession>T1FDR2</accession>
<gene>
    <name evidence="7" type="primary">20206961</name>
    <name evidence="6" type="ORF">HELRODRAFT_178799</name>
</gene>
<evidence type="ECO:0000256" key="3">
    <source>
        <dbReference type="ARBA" id="ARBA00022989"/>
    </source>
</evidence>
<name>T1FDR2_HELRO</name>
<dbReference type="KEGG" id="hro:HELRODRAFT_178799"/>
<dbReference type="GO" id="GO:0016020">
    <property type="term" value="C:membrane"/>
    <property type="evidence" value="ECO:0007669"/>
    <property type="project" value="UniProtKB-SubCell"/>
</dbReference>
<evidence type="ECO:0000256" key="5">
    <source>
        <dbReference type="SAM" id="Phobius"/>
    </source>
</evidence>